<dbReference type="GO" id="GO:0030247">
    <property type="term" value="F:polysaccharide binding"/>
    <property type="evidence" value="ECO:0007669"/>
    <property type="project" value="InterPro"/>
</dbReference>
<name>A0A0E0FID4_ORYNI</name>
<keyword evidence="10 14" id="KW-0472">Membrane</keyword>
<dbReference type="PROSITE" id="PS00108">
    <property type="entry name" value="PROTEIN_KINASE_ST"/>
    <property type="match status" value="1"/>
</dbReference>
<dbReference type="Gene3D" id="2.10.25.10">
    <property type="entry name" value="Laminin"/>
    <property type="match status" value="1"/>
</dbReference>
<sequence>MVESFHGLVVVDLRTAAPLLATAVALYILIEQLSYHRKKGSMPGPPLVVVPFLGSVTHLFRDPVGFWDLQATRASKSGAGLTADFLFGRLMVFIRDSELSRRVFANVRADAFHLPNNRFVLPCDHYARIRTHHFFSYCNFLSTVFFSPETFDVAFSHNISMEPNVSIYNMSWNAPGKSFTLDYAVMNITGCNFDTYRVLHDHDGDVPAKLCSITCPNEGIAEDIARQTCNGTGCCSIKFYNAANSFKLMFVRHGKGDYKPGATHSDQSPLWNTINITTLEADISWSIRDQPTCASALVNRTNYACISTNSKCMDDDLAAGYICSCDGGYQGNSYIIDGCLRDTGYNRFQRKKNCTRKCGNIDIPYPFGLEEDCSARKLFQLNCTDMSSSSLQLNDNYHLKYIKFNEGLLGIEDTSYIEDMYRMHLLEEPQLYICSGESASIQWAVANLTCQEAQQNKSGYACVIVNSTCLPVDSTYGYIGYRCECLGFKETPMSKMVVKVIISLSFSDRKFVAFSNCTGFQFSENIDECLTPGKCKGVCENTIGSHRCKACPNRTQYDTTTMQCTSTKRQNLILGIVIGLSCSFSILFVSLSTMVFIRRWKNDIQKQLRRKHFRKNQGLLLEQLISTDENASEKTKIFSLDELEKATNNFDPTQILGYGGHGMVYKGILSDQRVVAIKRSKHIKEGEISQFINEVAILSQINHRNIVKLFGCCLETEVPLLVYDFIPNGSLFDILHSGSSSHFSLSWDDCLRIAMEAAGALYYLHSAASVSVFHRDVKSSNILLDANYTAKVSDFGASRLVPIDQTHIVTNVQGTFGYLDPEYYHTGQLNEKSDVYSFGVVLVELLLRREPIFTTVLGSKQSLSNYFLWELKARPIKEIVAAQVSAEATEEEIKCVGSLAEMCLRLQGEDRPTMKQVEMTLQFLRTKRSMAYHVVPENDEEMQSLLHKRSEDSCQSLANNLGVSTNPESGNSTNVIAWSKSSFHPLDCHAKSL</sequence>
<dbReference type="PANTHER" id="PTHR27005">
    <property type="entry name" value="WALL-ASSOCIATED RECEPTOR KINASE-LIKE 21"/>
    <property type="match status" value="1"/>
</dbReference>
<evidence type="ECO:0000256" key="12">
    <source>
        <dbReference type="ARBA" id="ARBA00023180"/>
    </source>
</evidence>
<evidence type="ECO:0000259" key="15">
    <source>
        <dbReference type="PROSITE" id="PS50011"/>
    </source>
</evidence>
<feature type="transmembrane region" description="Helical" evidence="14">
    <location>
        <begin position="572"/>
        <end position="597"/>
    </location>
</feature>
<dbReference type="Gene3D" id="3.30.200.20">
    <property type="entry name" value="Phosphorylase Kinase, domain 1"/>
    <property type="match status" value="1"/>
</dbReference>
<dbReference type="SMART" id="SM00179">
    <property type="entry name" value="EGF_CA"/>
    <property type="match status" value="1"/>
</dbReference>
<evidence type="ECO:0000256" key="4">
    <source>
        <dbReference type="ARBA" id="ARBA00022692"/>
    </source>
</evidence>
<dbReference type="Proteomes" id="UP000006591">
    <property type="component" value="Chromosome 1"/>
</dbReference>
<evidence type="ECO:0000256" key="3">
    <source>
        <dbReference type="ARBA" id="ARBA00022679"/>
    </source>
</evidence>
<keyword evidence="11" id="KW-1015">Disulfide bond</keyword>
<dbReference type="GO" id="GO:0004674">
    <property type="term" value="F:protein serine/threonine kinase activity"/>
    <property type="evidence" value="ECO:0007669"/>
    <property type="project" value="UniProtKB-KW"/>
</dbReference>
<dbReference type="Gramene" id="ONIVA01G09130.2">
    <property type="protein sequence ID" value="ONIVA01G09130.2"/>
    <property type="gene ID" value="ONIVA01G09130"/>
</dbReference>
<evidence type="ECO:0000256" key="14">
    <source>
        <dbReference type="SAM" id="Phobius"/>
    </source>
</evidence>
<dbReference type="AlphaFoldDB" id="A0A0E0FID4"/>
<keyword evidence="17" id="KW-1185">Reference proteome</keyword>
<evidence type="ECO:0000256" key="5">
    <source>
        <dbReference type="ARBA" id="ARBA00022729"/>
    </source>
</evidence>
<reference evidence="16" key="2">
    <citation type="submission" date="2018-04" db="EMBL/GenBank/DDBJ databases">
        <title>OnivRS2 (Oryza nivara Reference Sequence Version 2).</title>
        <authorList>
            <person name="Zhang J."/>
            <person name="Kudrna D."/>
            <person name="Lee S."/>
            <person name="Talag J."/>
            <person name="Rajasekar S."/>
            <person name="Welchert J."/>
            <person name="Hsing Y.-I."/>
            <person name="Wing R.A."/>
        </authorList>
    </citation>
    <scope>NUCLEOTIDE SEQUENCE [LARGE SCALE GENOMIC DNA]</scope>
</reference>
<dbReference type="GO" id="GO:0005524">
    <property type="term" value="F:ATP binding"/>
    <property type="evidence" value="ECO:0007669"/>
    <property type="project" value="UniProtKB-UniRule"/>
</dbReference>
<dbReference type="Pfam" id="PF00069">
    <property type="entry name" value="Pkinase"/>
    <property type="match status" value="1"/>
</dbReference>
<keyword evidence="8 13" id="KW-0067">ATP-binding</keyword>
<dbReference type="InterPro" id="IPR000719">
    <property type="entry name" value="Prot_kinase_dom"/>
</dbReference>
<dbReference type="GO" id="GO:0007166">
    <property type="term" value="P:cell surface receptor signaling pathway"/>
    <property type="evidence" value="ECO:0007669"/>
    <property type="project" value="InterPro"/>
</dbReference>
<dbReference type="FunFam" id="3.30.200.20:FF:000043">
    <property type="entry name" value="Wall-associated receptor kinase 2"/>
    <property type="match status" value="1"/>
</dbReference>
<dbReference type="Pfam" id="PF13947">
    <property type="entry name" value="GUB_WAK_bind"/>
    <property type="match status" value="1"/>
</dbReference>
<dbReference type="eggNOG" id="ENOG502SHCY">
    <property type="taxonomic scope" value="Eukaryota"/>
</dbReference>
<dbReference type="InterPro" id="IPR001881">
    <property type="entry name" value="EGF-like_Ca-bd_dom"/>
</dbReference>
<accession>A0A0E0FID4</accession>
<keyword evidence="9 14" id="KW-1133">Transmembrane helix</keyword>
<dbReference type="EnsemblPlants" id="ONIVA01G09130.2">
    <property type="protein sequence ID" value="ONIVA01G09130.2"/>
    <property type="gene ID" value="ONIVA01G09130"/>
</dbReference>
<dbReference type="PROSITE" id="PS00107">
    <property type="entry name" value="PROTEIN_KINASE_ATP"/>
    <property type="match status" value="1"/>
</dbReference>
<organism evidence="16">
    <name type="scientific">Oryza nivara</name>
    <name type="common">Indian wild rice</name>
    <name type="synonym">Oryza sativa f. spontanea</name>
    <dbReference type="NCBI Taxonomy" id="4536"/>
    <lineage>
        <taxon>Eukaryota</taxon>
        <taxon>Viridiplantae</taxon>
        <taxon>Streptophyta</taxon>
        <taxon>Embryophyta</taxon>
        <taxon>Tracheophyta</taxon>
        <taxon>Spermatophyta</taxon>
        <taxon>Magnoliopsida</taxon>
        <taxon>Liliopsida</taxon>
        <taxon>Poales</taxon>
        <taxon>Poaceae</taxon>
        <taxon>BOP clade</taxon>
        <taxon>Oryzoideae</taxon>
        <taxon>Oryzeae</taxon>
        <taxon>Oryzinae</taxon>
        <taxon>Oryza</taxon>
    </lineage>
</organism>
<feature type="transmembrane region" description="Helical" evidence="14">
    <location>
        <begin position="6"/>
        <end position="30"/>
    </location>
</feature>
<reference evidence="16" key="1">
    <citation type="submission" date="2015-04" db="UniProtKB">
        <authorList>
            <consortium name="EnsemblPlants"/>
        </authorList>
    </citation>
    <scope>IDENTIFICATION</scope>
    <source>
        <strain evidence="16">SL10</strain>
    </source>
</reference>
<dbReference type="FunFam" id="1.10.510.10:FF:000084">
    <property type="entry name" value="Wall-associated receptor kinase 2"/>
    <property type="match status" value="1"/>
</dbReference>
<evidence type="ECO:0000256" key="8">
    <source>
        <dbReference type="ARBA" id="ARBA00022840"/>
    </source>
</evidence>
<evidence type="ECO:0000256" key="11">
    <source>
        <dbReference type="ARBA" id="ARBA00023157"/>
    </source>
</evidence>
<dbReference type="SMART" id="SM00220">
    <property type="entry name" value="S_TKc"/>
    <property type="match status" value="1"/>
</dbReference>
<evidence type="ECO:0000313" key="17">
    <source>
        <dbReference type="Proteomes" id="UP000006591"/>
    </source>
</evidence>
<dbReference type="PROSITE" id="PS50011">
    <property type="entry name" value="PROTEIN_KINASE_DOM"/>
    <property type="match status" value="1"/>
</dbReference>
<comment type="subcellular location">
    <subcellularLocation>
        <location evidence="1">Membrane</location>
        <topology evidence="1">Single-pass type I membrane protein</topology>
    </subcellularLocation>
</comment>
<dbReference type="InterPro" id="IPR011009">
    <property type="entry name" value="Kinase-like_dom_sf"/>
</dbReference>
<dbReference type="InterPro" id="IPR017441">
    <property type="entry name" value="Protein_kinase_ATP_BS"/>
</dbReference>
<evidence type="ECO:0000256" key="6">
    <source>
        <dbReference type="ARBA" id="ARBA00022741"/>
    </source>
</evidence>
<evidence type="ECO:0000313" key="16">
    <source>
        <dbReference type="EnsemblPlants" id="ONIVA01G09130.2"/>
    </source>
</evidence>
<evidence type="ECO:0000256" key="2">
    <source>
        <dbReference type="ARBA" id="ARBA00022527"/>
    </source>
</evidence>
<dbReference type="SUPFAM" id="SSF56112">
    <property type="entry name" value="Protein kinase-like (PK-like)"/>
    <property type="match status" value="1"/>
</dbReference>
<evidence type="ECO:0000256" key="9">
    <source>
        <dbReference type="ARBA" id="ARBA00022989"/>
    </source>
</evidence>
<dbReference type="PANTHER" id="PTHR27005:SF412">
    <property type="entry name" value="OS04G0307900 PROTEIN"/>
    <property type="match status" value="1"/>
</dbReference>
<evidence type="ECO:0000256" key="7">
    <source>
        <dbReference type="ARBA" id="ARBA00022777"/>
    </source>
</evidence>
<keyword evidence="4 14" id="KW-0812">Transmembrane</keyword>
<keyword evidence="6 13" id="KW-0547">Nucleotide-binding</keyword>
<dbReference type="GO" id="GO:0005886">
    <property type="term" value="C:plasma membrane"/>
    <property type="evidence" value="ECO:0007669"/>
    <property type="project" value="TreeGrafter"/>
</dbReference>
<dbReference type="STRING" id="4536.A0A0E0FID4"/>
<proteinExistence type="predicted"/>
<keyword evidence="2" id="KW-0723">Serine/threonine-protein kinase</keyword>
<feature type="domain" description="Protein kinase" evidence="15">
    <location>
        <begin position="650"/>
        <end position="924"/>
    </location>
</feature>
<keyword evidence="7" id="KW-0418">Kinase</keyword>
<keyword evidence="5" id="KW-0732">Signal</keyword>
<protein>
    <recommendedName>
        <fullName evidence="15">Protein kinase domain-containing protein</fullName>
    </recommendedName>
</protein>
<keyword evidence="12" id="KW-0325">Glycoprotein</keyword>
<feature type="binding site" evidence="13">
    <location>
        <position position="678"/>
    </location>
    <ligand>
        <name>ATP</name>
        <dbReference type="ChEBI" id="CHEBI:30616"/>
    </ligand>
</feature>
<evidence type="ECO:0000256" key="10">
    <source>
        <dbReference type="ARBA" id="ARBA00023136"/>
    </source>
</evidence>
<dbReference type="GO" id="GO:0005509">
    <property type="term" value="F:calcium ion binding"/>
    <property type="evidence" value="ECO:0007669"/>
    <property type="project" value="InterPro"/>
</dbReference>
<evidence type="ECO:0000256" key="13">
    <source>
        <dbReference type="PROSITE-ProRule" id="PRU10141"/>
    </source>
</evidence>
<dbReference type="InterPro" id="IPR025287">
    <property type="entry name" value="WAK_GUB"/>
</dbReference>
<keyword evidence="3" id="KW-0808">Transferase</keyword>
<dbReference type="Gene3D" id="1.10.510.10">
    <property type="entry name" value="Transferase(Phosphotransferase) domain 1"/>
    <property type="match status" value="1"/>
</dbReference>
<dbReference type="OMA" id="YICSGES"/>
<dbReference type="InterPro" id="IPR045274">
    <property type="entry name" value="WAK-like"/>
</dbReference>
<evidence type="ECO:0000256" key="1">
    <source>
        <dbReference type="ARBA" id="ARBA00004479"/>
    </source>
</evidence>
<dbReference type="InterPro" id="IPR008271">
    <property type="entry name" value="Ser/Thr_kinase_AS"/>
</dbReference>